<comment type="caution">
    <text evidence="1">The sequence shown here is derived from an EMBL/GenBank/DDBJ whole genome shotgun (WGS) entry which is preliminary data.</text>
</comment>
<sequence length="355" mass="41848">MSSTIYGTSIISDDEPVSWFEESAFQETDAKDTNAMINKVMILCLAGAVWYYFQQRRYLQCLMSEKYSKTQQDQTIPLEFYNKDVKFCSSNRTFHTIRPSRIRKAFSGMINRVSSSTYSFPKIDFNDDPEKILSTIGSKLYETSFGSQKLKTELDHCAIDQTARKLWEVIRPENKYENLVNFKQYLLSYEKEFEEVEQKKVCQLTQLLHFQKPRGLKDLQRQFWDITNMHYLVFVPAHVCVDMLFICAWREMGWLEEKIRYTARENDDADIIHLIYSLDCFEFDRPREFSEMIESEKEESEEQKCINDIETTWGTLLQDSSDYDDGLEIVHTISCDSEENLVPSMSIVSEMEQVE</sequence>
<dbReference type="RefSeq" id="XP_064855057.1">
    <property type="nucleotide sequence ID" value="XM_064998985.1"/>
</dbReference>
<dbReference type="GeneID" id="90076036"/>
<accession>A0AAV5QU73</accession>
<reference evidence="1 2" key="1">
    <citation type="journal article" date="2023" name="Elife">
        <title>Identification of key yeast species and microbe-microbe interactions impacting larval growth of Drosophila in the wild.</title>
        <authorList>
            <person name="Mure A."/>
            <person name="Sugiura Y."/>
            <person name="Maeda R."/>
            <person name="Honda K."/>
            <person name="Sakurai N."/>
            <person name="Takahashi Y."/>
            <person name="Watada M."/>
            <person name="Katoh T."/>
            <person name="Gotoh A."/>
            <person name="Gotoh Y."/>
            <person name="Taniguchi I."/>
            <person name="Nakamura K."/>
            <person name="Hayashi T."/>
            <person name="Katayama T."/>
            <person name="Uemura T."/>
            <person name="Hattori Y."/>
        </authorList>
    </citation>
    <scope>NUCLEOTIDE SEQUENCE [LARGE SCALE GENOMIC DNA]</scope>
    <source>
        <strain evidence="1 2">SC-9</strain>
    </source>
</reference>
<dbReference type="Proteomes" id="UP001360560">
    <property type="component" value="Unassembled WGS sequence"/>
</dbReference>
<dbReference type="AlphaFoldDB" id="A0AAV5QU73"/>
<keyword evidence="2" id="KW-1185">Reference proteome</keyword>
<protein>
    <submittedName>
        <fullName evidence="1">Uncharacterized protein</fullName>
    </submittedName>
</protein>
<dbReference type="EMBL" id="BTFZ01000013">
    <property type="protein sequence ID" value="GMM38061.1"/>
    <property type="molecule type" value="Genomic_DNA"/>
</dbReference>
<organism evidence="1 2">
    <name type="scientific">Saccharomycopsis crataegensis</name>
    <dbReference type="NCBI Taxonomy" id="43959"/>
    <lineage>
        <taxon>Eukaryota</taxon>
        <taxon>Fungi</taxon>
        <taxon>Dikarya</taxon>
        <taxon>Ascomycota</taxon>
        <taxon>Saccharomycotina</taxon>
        <taxon>Saccharomycetes</taxon>
        <taxon>Saccharomycopsidaceae</taxon>
        <taxon>Saccharomycopsis</taxon>
    </lineage>
</organism>
<evidence type="ECO:0000313" key="1">
    <source>
        <dbReference type="EMBL" id="GMM38061.1"/>
    </source>
</evidence>
<gene>
    <name evidence="1" type="ORF">DASC09_053860</name>
</gene>
<evidence type="ECO:0000313" key="2">
    <source>
        <dbReference type="Proteomes" id="UP001360560"/>
    </source>
</evidence>
<name>A0AAV5QU73_9ASCO</name>
<proteinExistence type="predicted"/>